<feature type="region of interest" description="Disordered" evidence="1">
    <location>
        <begin position="13"/>
        <end position="40"/>
    </location>
</feature>
<comment type="caution">
    <text evidence="2">The sequence shown here is derived from an EMBL/GenBank/DDBJ whole genome shotgun (WGS) entry which is preliminary data.</text>
</comment>
<sequence length="375" mass="41916">MVVVPLRRWSSSRFSNRGGSYSTKKKKKREQWKERSHGVGTDRMETAWHGVSLERNSPRRHGREMDMRTFLRVAIPHQLKRRQGFAAKAPAQCPQQQQQQCLSTRPAVGCPRTKSSFDAETVFDASDGATGQCYRTWLFNHDCSSWLLAFSTAPHWPTGGWNGGEPHAQHPQRGNAASEWRLTACMKDLEKGESGASQKKLLLLKSPEAPPCEPKIPTTTDMNIDLIWTVEKPRWRLARICLGLAQCWRPLKCRLPSRLPVDKALQSCSIILALDVSVSGCRRVGTLPPNLALVHVTRQQSVAAVHLQVSVLGCARSAMQSLRPVGDLISSRTGAASVTNWIPPTLEMDIKKIKMMEQRGTARHDNSQTDGNKCR</sequence>
<protein>
    <submittedName>
        <fullName evidence="2">Uncharacterized protein</fullName>
    </submittedName>
</protein>
<dbReference type="RefSeq" id="XP_062697875.1">
    <property type="nucleotide sequence ID" value="XM_062840541.1"/>
</dbReference>
<evidence type="ECO:0000256" key="1">
    <source>
        <dbReference type="SAM" id="MobiDB-lite"/>
    </source>
</evidence>
<dbReference type="Proteomes" id="UP001285908">
    <property type="component" value="Unassembled WGS sequence"/>
</dbReference>
<evidence type="ECO:0000313" key="2">
    <source>
        <dbReference type="EMBL" id="KAK3500242.1"/>
    </source>
</evidence>
<organism evidence="2 3">
    <name type="scientific">Neurospora hispaniola</name>
    <dbReference type="NCBI Taxonomy" id="588809"/>
    <lineage>
        <taxon>Eukaryota</taxon>
        <taxon>Fungi</taxon>
        <taxon>Dikarya</taxon>
        <taxon>Ascomycota</taxon>
        <taxon>Pezizomycotina</taxon>
        <taxon>Sordariomycetes</taxon>
        <taxon>Sordariomycetidae</taxon>
        <taxon>Sordariales</taxon>
        <taxon>Sordariaceae</taxon>
        <taxon>Neurospora</taxon>
    </lineage>
</organism>
<dbReference type="GeneID" id="87878163"/>
<accession>A0AAJ0MWD1</accession>
<dbReference type="AlphaFoldDB" id="A0AAJ0MWD1"/>
<feature type="compositionally biased region" description="Polar residues" evidence="1">
    <location>
        <begin position="13"/>
        <end position="22"/>
    </location>
</feature>
<keyword evidence="3" id="KW-1185">Reference proteome</keyword>
<gene>
    <name evidence="2" type="ORF">B0T23DRAFT_435725</name>
</gene>
<dbReference type="EMBL" id="JAULSX010000001">
    <property type="protein sequence ID" value="KAK3500242.1"/>
    <property type="molecule type" value="Genomic_DNA"/>
</dbReference>
<evidence type="ECO:0000313" key="3">
    <source>
        <dbReference type="Proteomes" id="UP001285908"/>
    </source>
</evidence>
<proteinExistence type="predicted"/>
<name>A0AAJ0MWD1_9PEZI</name>
<reference evidence="2 3" key="1">
    <citation type="journal article" date="2023" name="Mol. Phylogenet. Evol.">
        <title>Genome-scale phylogeny and comparative genomics of the fungal order Sordariales.</title>
        <authorList>
            <person name="Hensen N."/>
            <person name="Bonometti L."/>
            <person name="Westerberg I."/>
            <person name="Brannstrom I.O."/>
            <person name="Guillou S."/>
            <person name="Cros-Aarteil S."/>
            <person name="Calhoun S."/>
            <person name="Haridas S."/>
            <person name="Kuo A."/>
            <person name="Mondo S."/>
            <person name="Pangilinan J."/>
            <person name="Riley R."/>
            <person name="LaButti K."/>
            <person name="Andreopoulos B."/>
            <person name="Lipzen A."/>
            <person name="Chen C."/>
            <person name="Yan M."/>
            <person name="Daum C."/>
            <person name="Ng V."/>
            <person name="Clum A."/>
            <person name="Steindorff A."/>
            <person name="Ohm R.A."/>
            <person name="Martin F."/>
            <person name="Silar P."/>
            <person name="Natvig D.O."/>
            <person name="Lalanne C."/>
            <person name="Gautier V."/>
            <person name="Ament-Velasquez S.L."/>
            <person name="Kruys A."/>
            <person name="Hutchinson M.I."/>
            <person name="Powell A.J."/>
            <person name="Barry K."/>
            <person name="Miller A.N."/>
            <person name="Grigoriev I.V."/>
            <person name="Debuchy R."/>
            <person name="Gladieux P."/>
            <person name="Hiltunen Thoren M."/>
            <person name="Johannesson H."/>
        </authorList>
    </citation>
    <scope>NUCLEOTIDE SEQUENCE [LARGE SCALE GENOMIC DNA]</scope>
    <source>
        <strain evidence="2 3">FGSC 10403</strain>
    </source>
</reference>
<feature type="compositionally biased region" description="Basic and acidic residues" evidence="1">
    <location>
        <begin position="31"/>
        <end position="40"/>
    </location>
</feature>